<proteinExistence type="predicted"/>
<keyword evidence="2" id="KW-1185">Reference proteome</keyword>
<evidence type="ECO:0000313" key="2">
    <source>
        <dbReference type="Proteomes" id="UP000290568"/>
    </source>
</evidence>
<name>A0A449A3Z2_9BACT</name>
<dbReference type="InterPro" id="IPR011604">
    <property type="entry name" value="PDDEXK-like_dom_sf"/>
</dbReference>
<gene>
    <name evidence="1" type="ORF">NCTC10183_00730</name>
</gene>
<dbReference type="STRING" id="29556.VO56_00975"/>
<dbReference type="EMBL" id="LR214950">
    <property type="protein sequence ID" value="VEU58938.1"/>
    <property type="molecule type" value="Genomic_DNA"/>
</dbReference>
<dbReference type="OrthoDB" id="403948at2"/>
<protein>
    <recommendedName>
        <fullName evidence="3">YqaJ viral recombinase domain-containing protein</fullName>
    </recommendedName>
</protein>
<dbReference type="AlphaFoldDB" id="A0A449A3Z2"/>
<dbReference type="RefSeq" id="WP_129620551.1">
    <property type="nucleotide sequence ID" value="NZ_LR214950.1"/>
</dbReference>
<sequence length="275" mass="31908">MATRKFYNKQDYDIDFENNVVILKPQFHEKLLSNDKWSKFKKIGGSTVGDVLIKGAFKSEFSAFCHISRIKLPVLTKKYVNAGVILEPKIFDFLRSRYPKLEIVNYEAEKVDYDFFKDVDTVIGGVPDGYLPKQKCILEIKTAGEKKLELWEKEGVDISYRKQAQLYSYLSNSSSYKIIALFLKEDDYLDPASVDIAKRKIRAYDFTINQNEVLDDITKIKDWFKHYTTTGVSPVFNPSTDADQLEYLKCENETQWEALLNKWKEQGKADPDTKP</sequence>
<dbReference type="NCBIfam" id="NF045870">
    <property type="entry name" value="MAGa7180_fam_nucl"/>
    <property type="match status" value="1"/>
</dbReference>
<dbReference type="Gene3D" id="3.90.320.10">
    <property type="match status" value="1"/>
</dbReference>
<evidence type="ECO:0000313" key="1">
    <source>
        <dbReference type="EMBL" id="VEU58938.1"/>
    </source>
</evidence>
<accession>A0A449A3Z2</accession>
<dbReference type="SUPFAM" id="SSF52980">
    <property type="entry name" value="Restriction endonuclease-like"/>
    <property type="match status" value="1"/>
</dbReference>
<reference evidence="1 2" key="1">
    <citation type="submission" date="2019-01" db="EMBL/GenBank/DDBJ databases">
        <authorList>
            <consortium name="Pathogen Informatics"/>
        </authorList>
    </citation>
    <scope>NUCLEOTIDE SEQUENCE [LARGE SCALE GENOMIC DNA]</scope>
    <source>
        <strain evidence="1 2">NCTC10183</strain>
    </source>
</reference>
<dbReference type="InterPro" id="IPR011335">
    <property type="entry name" value="Restrct_endonuc-II-like"/>
</dbReference>
<dbReference type="Proteomes" id="UP000290568">
    <property type="component" value="Chromosome"/>
</dbReference>
<organism evidence="1 2">
    <name type="scientific">Mycoplasmopsis gallinacea</name>
    <dbReference type="NCBI Taxonomy" id="29556"/>
    <lineage>
        <taxon>Bacteria</taxon>
        <taxon>Bacillati</taxon>
        <taxon>Mycoplasmatota</taxon>
        <taxon>Mycoplasmoidales</taxon>
        <taxon>Metamycoplasmataceae</taxon>
        <taxon>Mycoplasmopsis</taxon>
    </lineage>
</organism>
<evidence type="ECO:0008006" key="3">
    <source>
        <dbReference type="Google" id="ProtNLM"/>
    </source>
</evidence>